<evidence type="ECO:0000259" key="17">
    <source>
        <dbReference type="PROSITE" id="PS52012"/>
    </source>
</evidence>
<evidence type="ECO:0000256" key="13">
    <source>
        <dbReference type="ARBA" id="ARBA00038359"/>
    </source>
</evidence>
<feature type="transmembrane region" description="Helical" evidence="15">
    <location>
        <begin position="188"/>
        <end position="209"/>
    </location>
</feature>
<feature type="transmembrane region" description="Helical" evidence="15">
    <location>
        <begin position="140"/>
        <end position="161"/>
    </location>
</feature>
<feature type="transmembrane region" description="Helical" evidence="15">
    <location>
        <begin position="108"/>
        <end position="128"/>
    </location>
</feature>
<keyword evidence="9 15" id="KW-1133">Transmembrane helix</keyword>
<accession>A0AAN6MHK3</accession>
<feature type="disulfide bond" evidence="14">
    <location>
        <begin position="45"/>
        <end position="76"/>
    </location>
</feature>
<dbReference type="InterPro" id="IPR049326">
    <property type="entry name" value="Rhodopsin_dom_fungi"/>
</dbReference>
<comment type="similarity">
    <text evidence="4">Belongs to the RBT5 family.</text>
</comment>
<evidence type="ECO:0000256" key="9">
    <source>
        <dbReference type="ARBA" id="ARBA00022989"/>
    </source>
</evidence>
<feature type="binding site" description="axial binding residue" evidence="14">
    <location>
        <position position="59"/>
    </location>
    <ligand>
        <name>heme</name>
        <dbReference type="ChEBI" id="CHEBI:30413"/>
    </ligand>
    <ligandPart>
        <name>Fe</name>
        <dbReference type="ChEBI" id="CHEBI:18248"/>
    </ligandPart>
</feature>
<keyword evidence="10 15" id="KW-0472">Membrane</keyword>
<proteinExistence type="inferred from homology"/>
<comment type="caution">
    <text evidence="18">The sequence shown here is derived from an EMBL/GenBank/DDBJ whole genome shotgun (WGS) entry which is preliminary data.</text>
</comment>
<evidence type="ECO:0000313" key="19">
    <source>
        <dbReference type="Proteomes" id="UP001303889"/>
    </source>
</evidence>
<name>A0AAN6MHK3_9PEZI</name>
<evidence type="ECO:0000256" key="6">
    <source>
        <dbReference type="ARBA" id="ARBA00022622"/>
    </source>
</evidence>
<dbReference type="PANTHER" id="PTHR33048:SF143">
    <property type="entry name" value="EXTRACELLULAR MEMBRANE PROTEIN CFEM DOMAIN-CONTAINING PROTEIN-RELATED"/>
    <property type="match status" value="1"/>
</dbReference>
<feature type="chain" id="PRO_5042848567" description="CFEM domain-containing protein" evidence="16">
    <location>
        <begin position="27"/>
        <end position="464"/>
    </location>
</feature>
<dbReference type="EMBL" id="MU855619">
    <property type="protein sequence ID" value="KAK3900991.1"/>
    <property type="molecule type" value="Genomic_DNA"/>
</dbReference>
<keyword evidence="19" id="KW-1185">Reference proteome</keyword>
<evidence type="ECO:0000256" key="4">
    <source>
        <dbReference type="ARBA" id="ARBA00010031"/>
    </source>
</evidence>
<evidence type="ECO:0000256" key="14">
    <source>
        <dbReference type="PROSITE-ProRule" id="PRU01356"/>
    </source>
</evidence>
<dbReference type="Pfam" id="PF20684">
    <property type="entry name" value="Fung_rhodopsin"/>
    <property type="match status" value="1"/>
</dbReference>
<evidence type="ECO:0000256" key="12">
    <source>
        <dbReference type="ARBA" id="ARBA00023288"/>
    </source>
</evidence>
<keyword evidence="6" id="KW-0336">GPI-anchor</keyword>
<dbReference type="InterPro" id="IPR008427">
    <property type="entry name" value="Extracellular_membr_CFEM_dom"/>
</dbReference>
<evidence type="ECO:0000256" key="1">
    <source>
        <dbReference type="ARBA" id="ARBA00004141"/>
    </source>
</evidence>
<dbReference type="GO" id="GO:0046872">
    <property type="term" value="F:metal ion binding"/>
    <property type="evidence" value="ECO:0007669"/>
    <property type="project" value="UniProtKB-UniRule"/>
</dbReference>
<gene>
    <name evidence="18" type="ORF">C8A05DRAFT_35351</name>
</gene>
<organism evidence="18 19">
    <name type="scientific">Staphylotrichum tortipilum</name>
    <dbReference type="NCBI Taxonomy" id="2831512"/>
    <lineage>
        <taxon>Eukaryota</taxon>
        <taxon>Fungi</taxon>
        <taxon>Dikarya</taxon>
        <taxon>Ascomycota</taxon>
        <taxon>Pezizomycotina</taxon>
        <taxon>Sordariomycetes</taxon>
        <taxon>Sordariomycetidae</taxon>
        <taxon>Sordariales</taxon>
        <taxon>Chaetomiaceae</taxon>
        <taxon>Staphylotrichum</taxon>
    </lineage>
</organism>
<keyword evidence="8 16" id="KW-0732">Signal</keyword>
<dbReference type="PROSITE" id="PS52012">
    <property type="entry name" value="CFEM"/>
    <property type="match status" value="1"/>
</dbReference>
<dbReference type="Pfam" id="PF05730">
    <property type="entry name" value="CFEM"/>
    <property type="match status" value="1"/>
</dbReference>
<evidence type="ECO:0000256" key="7">
    <source>
        <dbReference type="ARBA" id="ARBA00022692"/>
    </source>
</evidence>
<feature type="transmembrane region" description="Helical" evidence="15">
    <location>
        <begin position="301"/>
        <end position="320"/>
    </location>
</feature>
<dbReference type="SMART" id="SM00747">
    <property type="entry name" value="CFEM"/>
    <property type="match status" value="1"/>
</dbReference>
<keyword evidence="11 14" id="KW-1015">Disulfide bond</keyword>
<evidence type="ECO:0000256" key="16">
    <source>
        <dbReference type="SAM" id="SignalP"/>
    </source>
</evidence>
<feature type="disulfide bond" evidence="14">
    <location>
        <begin position="64"/>
        <end position="97"/>
    </location>
</feature>
<feature type="transmembrane region" description="Helical" evidence="15">
    <location>
        <begin position="267"/>
        <end position="289"/>
    </location>
</feature>
<evidence type="ECO:0000256" key="8">
    <source>
        <dbReference type="ARBA" id="ARBA00022729"/>
    </source>
</evidence>
<feature type="disulfide bond" evidence="14">
    <location>
        <begin position="55"/>
        <end position="62"/>
    </location>
</feature>
<dbReference type="AlphaFoldDB" id="A0AAN6MHK3"/>
<keyword evidence="5" id="KW-0964">Secreted</keyword>
<evidence type="ECO:0000256" key="3">
    <source>
        <dbReference type="ARBA" id="ARBA00004613"/>
    </source>
</evidence>
<reference evidence="18" key="2">
    <citation type="submission" date="2023-05" db="EMBL/GenBank/DDBJ databases">
        <authorList>
            <consortium name="Lawrence Berkeley National Laboratory"/>
            <person name="Steindorff A."/>
            <person name="Hensen N."/>
            <person name="Bonometti L."/>
            <person name="Westerberg I."/>
            <person name="Brannstrom I.O."/>
            <person name="Guillou S."/>
            <person name="Cros-Aarteil S."/>
            <person name="Calhoun S."/>
            <person name="Haridas S."/>
            <person name="Kuo A."/>
            <person name="Mondo S."/>
            <person name="Pangilinan J."/>
            <person name="Riley R."/>
            <person name="Labutti K."/>
            <person name="Andreopoulos B."/>
            <person name="Lipzen A."/>
            <person name="Chen C."/>
            <person name="Yanf M."/>
            <person name="Daum C."/>
            <person name="Ng V."/>
            <person name="Clum A."/>
            <person name="Ohm R."/>
            <person name="Martin F."/>
            <person name="Silar P."/>
            <person name="Natvig D."/>
            <person name="Lalanne C."/>
            <person name="Gautier V."/>
            <person name="Ament-Velasquez S.L."/>
            <person name="Kruys A."/>
            <person name="Hutchinson M.I."/>
            <person name="Powell A.J."/>
            <person name="Barry K."/>
            <person name="Miller A.N."/>
            <person name="Grigoriev I.V."/>
            <person name="Debuchy R."/>
            <person name="Gladieux P."/>
            <person name="Thoren M.H."/>
            <person name="Johannesson H."/>
        </authorList>
    </citation>
    <scope>NUCLEOTIDE SEQUENCE</scope>
    <source>
        <strain evidence="18">CBS 103.79</strain>
    </source>
</reference>
<sequence length="464" mass="50033">MRSSGYYARAIFGLGLLALCGNAVAAGSVTMQEGVAALPDCARTCLMTAFSKTTCSATDADCLCGDAEFNKLATVCITTNCTVKETLTSKNITSLACGVEPSSDGSLAVIYSVFIGLAVLAVILRIVARILTQAYFWWDDFANLFGFIGSALFTALNIKAIDHGQSTDMWFVSFDNIAIVLKMFFADMLLYTITRFFVRASIILFYLRVFPPRSDNRLGRILQFTMAFNVIYNISFLFAVIFQCNPISDFWTQWSGEHEGHCGNANILAWVAAATGIAFDVWLLALPLSQLLGLNLHWKKKLMGGMMFFVGAAVMVISLVRLKTINEFTRAHNPTKDIVQVCLWSGIELDVGVICPCLPSFRLLLRRLLPTVMGTSRQYEMDPVSNATGVTRSGIRKSLGVTGAGLGGIGGGGGPGKILVENTIAIKFASSDSGDGRSDASVTGLVVEARASAEDLEEGIGRGR</sequence>
<protein>
    <recommendedName>
        <fullName evidence="17">CFEM domain-containing protein</fullName>
    </recommendedName>
</protein>
<evidence type="ECO:0000256" key="15">
    <source>
        <dbReference type="SAM" id="Phobius"/>
    </source>
</evidence>
<feature type="signal peptide" evidence="16">
    <location>
        <begin position="1"/>
        <end position="26"/>
    </location>
</feature>
<evidence type="ECO:0000313" key="18">
    <source>
        <dbReference type="EMBL" id="KAK3900991.1"/>
    </source>
</evidence>
<dbReference type="GO" id="GO:0005576">
    <property type="term" value="C:extracellular region"/>
    <property type="evidence" value="ECO:0007669"/>
    <property type="project" value="UniProtKB-SubCell"/>
</dbReference>
<keyword evidence="6" id="KW-0325">Glycoprotein</keyword>
<keyword evidence="14" id="KW-0479">Metal-binding</keyword>
<comment type="subcellular location">
    <subcellularLocation>
        <location evidence="2">Membrane</location>
        <topology evidence="2">Lipid-anchor</topology>
        <topology evidence="2">GPI-anchor</topology>
    </subcellularLocation>
    <subcellularLocation>
        <location evidence="1">Membrane</location>
        <topology evidence="1">Multi-pass membrane protein</topology>
    </subcellularLocation>
    <subcellularLocation>
        <location evidence="3">Secreted</location>
    </subcellularLocation>
</comment>
<reference evidence="18" key="1">
    <citation type="journal article" date="2023" name="Mol. Phylogenet. Evol.">
        <title>Genome-scale phylogeny and comparative genomics of the fungal order Sordariales.</title>
        <authorList>
            <person name="Hensen N."/>
            <person name="Bonometti L."/>
            <person name="Westerberg I."/>
            <person name="Brannstrom I.O."/>
            <person name="Guillou S."/>
            <person name="Cros-Aarteil S."/>
            <person name="Calhoun S."/>
            <person name="Haridas S."/>
            <person name="Kuo A."/>
            <person name="Mondo S."/>
            <person name="Pangilinan J."/>
            <person name="Riley R."/>
            <person name="LaButti K."/>
            <person name="Andreopoulos B."/>
            <person name="Lipzen A."/>
            <person name="Chen C."/>
            <person name="Yan M."/>
            <person name="Daum C."/>
            <person name="Ng V."/>
            <person name="Clum A."/>
            <person name="Steindorff A."/>
            <person name="Ohm R.A."/>
            <person name="Martin F."/>
            <person name="Silar P."/>
            <person name="Natvig D.O."/>
            <person name="Lalanne C."/>
            <person name="Gautier V."/>
            <person name="Ament-Velasquez S.L."/>
            <person name="Kruys A."/>
            <person name="Hutchinson M.I."/>
            <person name="Powell A.J."/>
            <person name="Barry K."/>
            <person name="Miller A.N."/>
            <person name="Grigoriev I.V."/>
            <person name="Debuchy R."/>
            <person name="Gladieux P."/>
            <person name="Hiltunen Thoren M."/>
            <person name="Johannesson H."/>
        </authorList>
    </citation>
    <scope>NUCLEOTIDE SEQUENCE</scope>
    <source>
        <strain evidence="18">CBS 103.79</strain>
    </source>
</reference>
<comment type="similarity">
    <text evidence="13">Belongs to the SAT4 family.</text>
</comment>
<evidence type="ECO:0000256" key="11">
    <source>
        <dbReference type="ARBA" id="ARBA00023157"/>
    </source>
</evidence>
<feature type="disulfide bond" evidence="14">
    <location>
        <begin position="41"/>
        <end position="81"/>
    </location>
</feature>
<feature type="transmembrane region" description="Helical" evidence="15">
    <location>
        <begin position="221"/>
        <end position="242"/>
    </location>
</feature>
<keyword evidence="14" id="KW-0408">Iron</keyword>
<keyword evidence="12" id="KW-0449">Lipoprotein</keyword>
<dbReference type="GO" id="GO:0098552">
    <property type="term" value="C:side of membrane"/>
    <property type="evidence" value="ECO:0007669"/>
    <property type="project" value="UniProtKB-KW"/>
</dbReference>
<evidence type="ECO:0000256" key="2">
    <source>
        <dbReference type="ARBA" id="ARBA00004589"/>
    </source>
</evidence>
<dbReference type="InterPro" id="IPR052337">
    <property type="entry name" value="SAT4-like"/>
</dbReference>
<dbReference type="Proteomes" id="UP001303889">
    <property type="component" value="Unassembled WGS sequence"/>
</dbReference>
<keyword evidence="14" id="KW-0349">Heme</keyword>
<keyword evidence="7 15" id="KW-0812">Transmembrane</keyword>
<dbReference type="PANTHER" id="PTHR33048">
    <property type="entry name" value="PTH11-LIKE INTEGRAL MEMBRANE PROTEIN (AFU_ORTHOLOGUE AFUA_5G11245)"/>
    <property type="match status" value="1"/>
</dbReference>
<feature type="domain" description="CFEM" evidence="17">
    <location>
        <begin position="13"/>
        <end position="124"/>
    </location>
</feature>
<evidence type="ECO:0000256" key="10">
    <source>
        <dbReference type="ARBA" id="ARBA00023136"/>
    </source>
</evidence>
<evidence type="ECO:0000256" key="5">
    <source>
        <dbReference type="ARBA" id="ARBA00022525"/>
    </source>
</evidence>